<reference evidence="6 7" key="1">
    <citation type="journal article" date="2024" name="BMC Genomics">
        <title>De novo assembly and annotation of Popillia japonica's genome with initial clues to its potential as an invasive pest.</title>
        <authorList>
            <person name="Cucini C."/>
            <person name="Boschi S."/>
            <person name="Funari R."/>
            <person name="Cardaioli E."/>
            <person name="Iannotti N."/>
            <person name="Marturano G."/>
            <person name="Paoli F."/>
            <person name="Bruttini M."/>
            <person name="Carapelli A."/>
            <person name="Frati F."/>
            <person name="Nardi F."/>
        </authorList>
    </citation>
    <scope>NUCLEOTIDE SEQUENCE [LARGE SCALE GENOMIC DNA]</scope>
    <source>
        <strain evidence="6">DMR45628</strain>
    </source>
</reference>
<dbReference type="PANTHER" id="PTHR28593:SF3">
    <property type="entry name" value="METEORIN-LIKE PROTEIN"/>
    <property type="match status" value="1"/>
</dbReference>
<evidence type="ECO:0000256" key="2">
    <source>
        <dbReference type="ARBA" id="ARBA00005669"/>
    </source>
</evidence>
<dbReference type="AlphaFoldDB" id="A0AAW1N397"/>
<evidence type="ECO:0000256" key="1">
    <source>
        <dbReference type="ARBA" id="ARBA00004613"/>
    </source>
</evidence>
<comment type="similarity">
    <text evidence="2">Belongs to the meteorin family.</text>
</comment>
<name>A0AAW1N397_POPJA</name>
<protein>
    <recommendedName>
        <fullName evidence="8">Meteorin-like protein</fullName>
    </recommendedName>
</protein>
<keyword evidence="7" id="KW-1185">Reference proteome</keyword>
<keyword evidence="3" id="KW-0964">Secreted</keyword>
<dbReference type="GO" id="GO:0005179">
    <property type="term" value="F:hormone activity"/>
    <property type="evidence" value="ECO:0007669"/>
    <property type="project" value="TreeGrafter"/>
</dbReference>
<keyword evidence="5" id="KW-1015">Disulfide bond</keyword>
<evidence type="ECO:0000313" key="6">
    <source>
        <dbReference type="EMBL" id="KAK9754411.1"/>
    </source>
</evidence>
<comment type="caution">
    <text evidence="6">The sequence shown here is derived from an EMBL/GenBank/DDBJ whole genome shotgun (WGS) entry which is preliminary data.</text>
</comment>
<organism evidence="6 7">
    <name type="scientific">Popillia japonica</name>
    <name type="common">Japanese beetle</name>
    <dbReference type="NCBI Taxonomy" id="7064"/>
    <lineage>
        <taxon>Eukaryota</taxon>
        <taxon>Metazoa</taxon>
        <taxon>Ecdysozoa</taxon>
        <taxon>Arthropoda</taxon>
        <taxon>Hexapoda</taxon>
        <taxon>Insecta</taxon>
        <taxon>Pterygota</taxon>
        <taxon>Neoptera</taxon>
        <taxon>Endopterygota</taxon>
        <taxon>Coleoptera</taxon>
        <taxon>Polyphaga</taxon>
        <taxon>Scarabaeiformia</taxon>
        <taxon>Scarabaeidae</taxon>
        <taxon>Rutelinae</taxon>
        <taxon>Popillia</taxon>
    </lineage>
</organism>
<evidence type="ECO:0000256" key="5">
    <source>
        <dbReference type="ARBA" id="ARBA00023157"/>
    </source>
</evidence>
<evidence type="ECO:0000256" key="3">
    <source>
        <dbReference type="ARBA" id="ARBA00022525"/>
    </source>
</evidence>
<evidence type="ECO:0000256" key="4">
    <source>
        <dbReference type="ARBA" id="ARBA00022729"/>
    </source>
</evidence>
<dbReference type="PANTHER" id="PTHR28593">
    <property type="entry name" value="METEORIN-LIKE PROTEIN"/>
    <property type="match status" value="1"/>
</dbReference>
<dbReference type="InterPro" id="IPR051998">
    <property type="entry name" value="Meteorin-like"/>
</dbReference>
<gene>
    <name evidence="6" type="ORF">QE152_g1298</name>
</gene>
<evidence type="ECO:0000313" key="7">
    <source>
        <dbReference type="Proteomes" id="UP001458880"/>
    </source>
</evidence>
<comment type="subcellular location">
    <subcellularLocation>
        <location evidence="1">Secreted</location>
    </subcellularLocation>
</comment>
<sequence>MNGLSSSVSSRGVTPVYLRCTAGRITWLYPKGALRLLLRLPAQDREFRACIKLHHDGGKDIAARLFLEGPRSLHPLYTNEHVGTKAVRCFNSKNGLVAIYVEAADANSVVKRIADIEYDLQPLPRNAHGYDPSEECRPCTGEELAHAFCTSDLVTRGIIHGIENSEELHVSQLTIRITKLIRHTTEDGYYKDIESNSVDNSFEDNIKEIKLYVAEHCGVTHGVGEFVFMARRKLGDLTIKCAPRLEDWAVLINTLSEQGKAHCVLRS</sequence>
<evidence type="ECO:0008006" key="8">
    <source>
        <dbReference type="Google" id="ProtNLM"/>
    </source>
</evidence>
<dbReference type="EMBL" id="JASPKY010000007">
    <property type="protein sequence ID" value="KAK9754411.1"/>
    <property type="molecule type" value="Genomic_DNA"/>
</dbReference>
<accession>A0AAW1N397</accession>
<proteinExistence type="inferred from homology"/>
<dbReference type="Proteomes" id="UP001458880">
    <property type="component" value="Unassembled WGS sequence"/>
</dbReference>
<keyword evidence="4" id="KW-0732">Signal</keyword>
<dbReference type="GO" id="GO:0005615">
    <property type="term" value="C:extracellular space"/>
    <property type="evidence" value="ECO:0007669"/>
    <property type="project" value="TreeGrafter"/>
</dbReference>